<dbReference type="SUPFAM" id="SSF52540">
    <property type="entry name" value="P-loop containing nucleoside triphosphate hydrolases"/>
    <property type="match status" value="1"/>
</dbReference>
<evidence type="ECO:0000256" key="8">
    <source>
        <dbReference type="ARBA" id="ARBA00051245"/>
    </source>
</evidence>
<evidence type="ECO:0000313" key="11">
    <source>
        <dbReference type="EMBL" id="RGO11659.1"/>
    </source>
</evidence>
<keyword evidence="3" id="KW-0808">Transferase</keyword>
<dbReference type="PANTHER" id="PTHR32309">
    <property type="entry name" value="TYROSINE-PROTEIN KINASE"/>
    <property type="match status" value="1"/>
</dbReference>
<keyword evidence="6" id="KW-0067">ATP-binding</keyword>
<dbReference type="EC" id="2.7.10.2" evidence="2"/>
<dbReference type="GO" id="GO:0005886">
    <property type="term" value="C:plasma membrane"/>
    <property type="evidence" value="ECO:0007669"/>
    <property type="project" value="TreeGrafter"/>
</dbReference>
<feature type="domain" description="AAA" evidence="10">
    <location>
        <begin position="306"/>
        <end position="448"/>
    </location>
</feature>
<evidence type="ECO:0000256" key="5">
    <source>
        <dbReference type="ARBA" id="ARBA00022777"/>
    </source>
</evidence>
<evidence type="ECO:0000256" key="7">
    <source>
        <dbReference type="ARBA" id="ARBA00023137"/>
    </source>
</evidence>
<protein>
    <recommendedName>
        <fullName evidence="2">non-specific protein-tyrosine kinase</fullName>
        <ecNumber evidence="2">2.7.10.2</ecNumber>
    </recommendedName>
</protein>
<keyword evidence="9" id="KW-0472">Membrane</keyword>
<evidence type="ECO:0000256" key="1">
    <source>
        <dbReference type="ARBA" id="ARBA00007316"/>
    </source>
</evidence>
<dbReference type="EMBL" id="QSVF01000006">
    <property type="protein sequence ID" value="RGO11659.1"/>
    <property type="molecule type" value="Genomic_DNA"/>
</dbReference>
<dbReference type="PANTHER" id="PTHR32309:SF13">
    <property type="entry name" value="FERRIC ENTEROBACTIN TRANSPORT PROTEIN FEPE"/>
    <property type="match status" value="1"/>
</dbReference>
<keyword evidence="7" id="KW-0829">Tyrosine-protein kinase</keyword>
<evidence type="ECO:0000256" key="2">
    <source>
        <dbReference type="ARBA" id="ARBA00011903"/>
    </source>
</evidence>
<dbReference type="InterPro" id="IPR025669">
    <property type="entry name" value="AAA_dom"/>
</dbReference>
<keyword evidence="9" id="KW-0812">Transmembrane</keyword>
<dbReference type="GO" id="GO:0005524">
    <property type="term" value="F:ATP binding"/>
    <property type="evidence" value="ECO:0007669"/>
    <property type="project" value="UniProtKB-KW"/>
</dbReference>
<dbReference type="CDD" id="cd05387">
    <property type="entry name" value="BY-kinase"/>
    <property type="match status" value="1"/>
</dbReference>
<dbReference type="Pfam" id="PF13614">
    <property type="entry name" value="AAA_31"/>
    <property type="match status" value="1"/>
</dbReference>
<reference evidence="11 12" key="1">
    <citation type="submission" date="2018-08" db="EMBL/GenBank/DDBJ databases">
        <title>A genome reference for cultivated species of the human gut microbiota.</title>
        <authorList>
            <person name="Zou Y."/>
            <person name="Xue W."/>
            <person name="Luo G."/>
        </authorList>
    </citation>
    <scope>NUCLEOTIDE SEQUENCE [LARGE SCALE GENOMIC DNA]</scope>
    <source>
        <strain evidence="11 12">OM02-6</strain>
    </source>
</reference>
<evidence type="ECO:0000313" key="12">
    <source>
        <dbReference type="Proteomes" id="UP000261087"/>
    </source>
</evidence>
<sequence>MIVIIMIMVIVIMIIKPIDMKVGDIMDEQRLKESMMEDDSIEIDLSELIHDFLKILKDYWGVFLGTIVICTIAFSTFRYLTYTPIYRCEATFTVATDSENTGSYSYYYSQNTADQLSKTFPYILDSSYFRSILLDELGVNSLNGTLSASTVSESNIVTMGVESNSPQDAMSILTSAIEIYPDVARFVLGQIQFHMINNPQLPTDPYNKLTFTNTVLVGGIIGLVSGTIILGCMALFRKTVKNPEDMKRITNLNCMATIPQVKFKARKIHKQTRISINDRRISFAFKENMRSLQIRLERVFKKEEHKVIVVTSTAANEGKTTLTINLAETFAANGKRVLLIDADLRRQSIAKILKCDNNEGLVDLYLQKGDVLKNIRKLDNSKFWFIGNDKPINNPVSVLSHPDFKKFIEKMKKEFDYVIIDTPPCGIFQDVTLIQEYSDALLYVVKYDFLPYQKIQNGLSILKEDCCFMGYVFNIYTKKSSEYGHYSYGYNQYRYSKGGEYKE</sequence>
<evidence type="ECO:0000259" key="10">
    <source>
        <dbReference type="Pfam" id="PF13614"/>
    </source>
</evidence>
<evidence type="ECO:0000256" key="9">
    <source>
        <dbReference type="SAM" id="Phobius"/>
    </source>
</evidence>
<keyword evidence="4" id="KW-0547">Nucleotide-binding</keyword>
<dbReference type="AlphaFoldDB" id="A0A3E5FSY5"/>
<comment type="similarity">
    <text evidence="1">Belongs to the CpsD/CapB family.</text>
</comment>
<dbReference type="Gene3D" id="3.40.50.300">
    <property type="entry name" value="P-loop containing nucleotide triphosphate hydrolases"/>
    <property type="match status" value="1"/>
</dbReference>
<dbReference type="InterPro" id="IPR027417">
    <property type="entry name" value="P-loop_NTPase"/>
</dbReference>
<feature type="transmembrane region" description="Helical" evidence="9">
    <location>
        <begin position="215"/>
        <end position="236"/>
    </location>
</feature>
<organism evidence="11 12">
    <name type="scientific">Thomasclavelia spiroformis</name>
    <dbReference type="NCBI Taxonomy" id="29348"/>
    <lineage>
        <taxon>Bacteria</taxon>
        <taxon>Bacillati</taxon>
        <taxon>Bacillota</taxon>
        <taxon>Erysipelotrichia</taxon>
        <taxon>Erysipelotrichales</taxon>
        <taxon>Coprobacillaceae</taxon>
        <taxon>Thomasclavelia</taxon>
    </lineage>
</organism>
<comment type="catalytic activity">
    <reaction evidence="8">
        <text>L-tyrosyl-[protein] + ATP = O-phospho-L-tyrosyl-[protein] + ADP + H(+)</text>
        <dbReference type="Rhea" id="RHEA:10596"/>
        <dbReference type="Rhea" id="RHEA-COMP:10136"/>
        <dbReference type="Rhea" id="RHEA-COMP:20101"/>
        <dbReference type="ChEBI" id="CHEBI:15378"/>
        <dbReference type="ChEBI" id="CHEBI:30616"/>
        <dbReference type="ChEBI" id="CHEBI:46858"/>
        <dbReference type="ChEBI" id="CHEBI:61978"/>
        <dbReference type="ChEBI" id="CHEBI:456216"/>
        <dbReference type="EC" id="2.7.10.2"/>
    </reaction>
</comment>
<feature type="transmembrane region" description="Helical" evidence="9">
    <location>
        <begin position="59"/>
        <end position="77"/>
    </location>
</feature>
<dbReference type="NCBIfam" id="TIGR01007">
    <property type="entry name" value="eps_fam"/>
    <property type="match status" value="1"/>
</dbReference>
<evidence type="ECO:0000256" key="3">
    <source>
        <dbReference type="ARBA" id="ARBA00022679"/>
    </source>
</evidence>
<accession>A0A3E5FSY5</accession>
<gene>
    <name evidence="11" type="ORF">DXB31_03925</name>
</gene>
<keyword evidence="5" id="KW-0418">Kinase</keyword>
<evidence type="ECO:0000256" key="4">
    <source>
        <dbReference type="ARBA" id="ARBA00022741"/>
    </source>
</evidence>
<keyword evidence="9" id="KW-1133">Transmembrane helix</keyword>
<name>A0A3E5FSY5_9FIRM</name>
<dbReference type="Proteomes" id="UP000261087">
    <property type="component" value="Unassembled WGS sequence"/>
</dbReference>
<proteinExistence type="inferred from homology"/>
<comment type="caution">
    <text evidence="11">The sequence shown here is derived from an EMBL/GenBank/DDBJ whole genome shotgun (WGS) entry which is preliminary data.</text>
</comment>
<dbReference type="GO" id="GO:0004715">
    <property type="term" value="F:non-membrane spanning protein tyrosine kinase activity"/>
    <property type="evidence" value="ECO:0007669"/>
    <property type="project" value="UniProtKB-EC"/>
</dbReference>
<dbReference type="InterPro" id="IPR050445">
    <property type="entry name" value="Bact_polysacc_biosynth/exp"/>
</dbReference>
<evidence type="ECO:0000256" key="6">
    <source>
        <dbReference type="ARBA" id="ARBA00022840"/>
    </source>
</evidence>
<dbReference type="InterPro" id="IPR005702">
    <property type="entry name" value="Wzc-like_C"/>
</dbReference>